<evidence type="ECO:0000313" key="3">
    <source>
        <dbReference type="WBParaSite" id="scf7180000420241.g4973"/>
    </source>
</evidence>
<evidence type="ECO:0000256" key="1">
    <source>
        <dbReference type="SAM" id="MobiDB-lite"/>
    </source>
</evidence>
<accession>A0A915NTM6</accession>
<organism evidence="2 3">
    <name type="scientific">Meloidogyne floridensis</name>
    <dbReference type="NCBI Taxonomy" id="298350"/>
    <lineage>
        <taxon>Eukaryota</taxon>
        <taxon>Metazoa</taxon>
        <taxon>Ecdysozoa</taxon>
        <taxon>Nematoda</taxon>
        <taxon>Chromadorea</taxon>
        <taxon>Rhabditida</taxon>
        <taxon>Tylenchina</taxon>
        <taxon>Tylenchomorpha</taxon>
        <taxon>Tylenchoidea</taxon>
        <taxon>Meloidogynidae</taxon>
        <taxon>Meloidogyninae</taxon>
        <taxon>Meloidogyne</taxon>
    </lineage>
</organism>
<proteinExistence type="predicted"/>
<feature type="compositionally biased region" description="Polar residues" evidence="1">
    <location>
        <begin position="1"/>
        <end position="26"/>
    </location>
</feature>
<keyword evidence="2" id="KW-1185">Reference proteome</keyword>
<protein>
    <submittedName>
        <fullName evidence="3">C2H2-type domain-containing protein</fullName>
    </submittedName>
</protein>
<sequence length="71" mass="8110">MEQQGDLQNKQNLINTEDSNTESNQQQERKFKCLECPKAFKNMSVSIHSLTLDPCPEGSDGLRGNIQTFFF</sequence>
<dbReference type="WBParaSite" id="scf7180000420241.g4973">
    <property type="protein sequence ID" value="scf7180000420241.g4973"/>
    <property type="gene ID" value="scf7180000420241.g4973"/>
</dbReference>
<evidence type="ECO:0000313" key="2">
    <source>
        <dbReference type="Proteomes" id="UP000887560"/>
    </source>
</evidence>
<feature type="region of interest" description="Disordered" evidence="1">
    <location>
        <begin position="1"/>
        <end position="28"/>
    </location>
</feature>
<reference evidence="3" key="1">
    <citation type="submission" date="2022-11" db="UniProtKB">
        <authorList>
            <consortium name="WormBaseParasite"/>
        </authorList>
    </citation>
    <scope>IDENTIFICATION</scope>
</reference>
<name>A0A915NTM6_9BILA</name>
<dbReference type="AlphaFoldDB" id="A0A915NTM6"/>
<dbReference type="Proteomes" id="UP000887560">
    <property type="component" value="Unplaced"/>
</dbReference>